<dbReference type="AlphaFoldDB" id="A0A0E0QUR1"/>
<feature type="compositionally biased region" description="Pro residues" evidence="1">
    <location>
        <begin position="107"/>
        <end position="116"/>
    </location>
</feature>
<feature type="compositionally biased region" description="Pro residues" evidence="1">
    <location>
        <begin position="334"/>
        <end position="345"/>
    </location>
</feature>
<feature type="region of interest" description="Disordered" evidence="1">
    <location>
        <begin position="82"/>
        <end position="212"/>
    </location>
</feature>
<organism evidence="3 4">
    <name type="scientific">Oryza rufipogon</name>
    <name type="common">Brownbeard rice</name>
    <name type="synonym">Asian wild rice</name>
    <dbReference type="NCBI Taxonomy" id="4529"/>
    <lineage>
        <taxon>Eukaryota</taxon>
        <taxon>Viridiplantae</taxon>
        <taxon>Streptophyta</taxon>
        <taxon>Embryophyta</taxon>
        <taxon>Tracheophyta</taxon>
        <taxon>Spermatophyta</taxon>
        <taxon>Magnoliopsida</taxon>
        <taxon>Liliopsida</taxon>
        <taxon>Poales</taxon>
        <taxon>Poaceae</taxon>
        <taxon>BOP clade</taxon>
        <taxon>Oryzoideae</taxon>
        <taxon>Oryzeae</taxon>
        <taxon>Oryzinae</taxon>
        <taxon>Oryza</taxon>
    </lineage>
</organism>
<dbReference type="HOGENOM" id="CLU_446492_0_0_1"/>
<dbReference type="PANTHER" id="PTHR48125:SF10">
    <property type="entry name" value="OS12G0136300 PROTEIN"/>
    <property type="match status" value="1"/>
</dbReference>
<protein>
    <submittedName>
        <fullName evidence="3">Uncharacterized protein</fullName>
    </submittedName>
</protein>
<accession>A0A0E0QUR1</accession>
<feature type="compositionally biased region" description="Pro residues" evidence="1">
    <location>
        <begin position="200"/>
        <end position="211"/>
    </location>
</feature>
<feature type="transmembrane region" description="Helical" evidence="2">
    <location>
        <begin position="524"/>
        <end position="546"/>
    </location>
</feature>
<feature type="compositionally biased region" description="Basic and acidic residues" evidence="1">
    <location>
        <begin position="170"/>
        <end position="194"/>
    </location>
</feature>
<dbReference type="EnsemblPlants" id="ORUFI09G20250.1">
    <property type="protein sequence ID" value="ORUFI09G20250.1"/>
    <property type="gene ID" value="ORUFI09G20250"/>
</dbReference>
<dbReference type="Proteomes" id="UP000008022">
    <property type="component" value="Unassembled WGS sequence"/>
</dbReference>
<reference evidence="3" key="2">
    <citation type="submission" date="2015-06" db="UniProtKB">
        <authorList>
            <consortium name="EnsemblPlants"/>
        </authorList>
    </citation>
    <scope>IDENTIFICATION</scope>
</reference>
<feature type="compositionally biased region" description="Gly residues" evidence="1">
    <location>
        <begin position="133"/>
        <end position="144"/>
    </location>
</feature>
<feature type="transmembrane region" description="Helical" evidence="2">
    <location>
        <begin position="255"/>
        <end position="278"/>
    </location>
</feature>
<evidence type="ECO:0000313" key="3">
    <source>
        <dbReference type="EnsemblPlants" id="ORUFI09G20250.1"/>
    </source>
</evidence>
<keyword evidence="2" id="KW-0812">Transmembrane</keyword>
<evidence type="ECO:0000256" key="2">
    <source>
        <dbReference type="SAM" id="Phobius"/>
    </source>
</evidence>
<feature type="transmembrane region" description="Helical" evidence="2">
    <location>
        <begin position="558"/>
        <end position="581"/>
    </location>
</feature>
<feature type="transmembrane region" description="Helical" evidence="2">
    <location>
        <begin position="221"/>
        <end position="243"/>
    </location>
</feature>
<evidence type="ECO:0000256" key="1">
    <source>
        <dbReference type="SAM" id="MobiDB-lite"/>
    </source>
</evidence>
<feature type="compositionally biased region" description="Gly residues" evidence="1">
    <location>
        <begin position="436"/>
        <end position="447"/>
    </location>
</feature>
<reference evidence="4" key="1">
    <citation type="submission" date="2013-06" db="EMBL/GenBank/DDBJ databases">
        <authorList>
            <person name="Zhao Q."/>
        </authorList>
    </citation>
    <scope>NUCLEOTIDE SEQUENCE</scope>
    <source>
        <strain evidence="4">cv. W1943</strain>
    </source>
</reference>
<feature type="compositionally biased region" description="Pro residues" evidence="1">
    <location>
        <begin position="410"/>
        <end position="419"/>
    </location>
</feature>
<evidence type="ECO:0000313" key="4">
    <source>
        <dbReference type="Proteomes" id="UP000008022"/>
    </source>
</evidence>
<sequence>MEACLLPPPPFPPSLRLPVYLGGPSLTPCTASEVHLPPLWSSPSDRWSPHIGTPGSHIGAVQAPASSLSSCSETAVSFLPAPALPTSMESTFPSPRPPSTPSSSTPPSSPVPPPSARSPTVPAPADADDDDQGGGSGQEAGGGNGEDEAGGGDDSNGHGDEQDGDYSSDVQRRDVPRHESADGSEIHDEHHVDITGEEPPVSPVPREPPVAPVRNRRPISLLCAAPMIVLYGAYHFTIGGSAFGIDKHVTHDRLMAGGILAGIWLFLLPFLILGHVYFSHRIRVRVLRNNAPSAGEAQVPATEVQVQDEGYFPRKVKASVSLMVLKEDPLFLDPAPPSPTPSPPRDPLDQTTGAAPANPPHQVMVHGGDAARGAPNSSSVAPPSPPGGVPSPSDGSSPRPPSTPSSSTPPSSPVPPPSARSPTVPAPADADDDDQGGGSGQEAGGGNGEDEAGGGDDSNGHGDEQDGDYSSDVQRRDVPRHESADGSEIHDEHHVIITGEEPPVSPVPREPPVAHVRNRRPISLLCAVPMFFLYGAYHFTIGGSAFGIDKHVTHDRLMAGGILAGIWLFLLPFLILGHVYFSHRIRVRVLRNNAPSAGEAQVPATDVAEPGK</sequence>
<feature type="region of interest" description="Disordered" evidence="1">
    <location>
        <begin position="331"/>
        <end position="512"/>
    </location>
</feature>
<name>A0A0E0QUR1_ORYRU</name>
<proteinExistence type="predicted"/>
<dbReference type="Gramene" id="ORUFI09G20250.1">
    <property type="protein sequence ID" value="ORUFI09G20250.1"/>
    <property type="gene ID" value="ORUFI09G20250"/>
</dbReference>
<keyword evidence="4" id="KW-1185">Reference proteome</keyword>
<feature type="compositionally biased region" description="Basic and acidic residues" evidence="1">
    <location>
        <begin position="473"/>
        <end position="495"/>
    </location>
</feature>
<keyword evidence="2" id="KW-0472">Membrane</keyword>
<dbReference type="PANTHER" id="PTHR48125">
    <property type="entry name" value="LP07818P1"/>
    <property type="match status" value="1"/>
</dbReference>
<keyword evidence="2" id="KW-1133">Transmembrane helix</keyword>